<feature type="domain" description="GAF" evidence="4">
    <location>
        <begin position="218"/>
        <end position="341"/>
    </location>
</feature>
<evidence type="ECO:0000256" key="3">
    <source>
        <dbReference type="SAM" id="Coils"/>
    </source>
</evidence>
<dbReference type="Gene3D" id="3.30.450.40">
    <property type="match status" value="1"/>
</dbReference>
<dbReference type="RefSeq" id="WP_184679123.1">
    <property type="nucleotide sequence ID" value="NZ_JACHGY010000001.1"/>
</dbReference>
<dbReference type="SUPFAM" id="SSF55781">
    <property type="entry name" value="GAF domain-like"/>
    <property type="match status" value="1"/>
</dbReference>
<gene>
    <name evidence="5" type="ORF">HNQ40_003478</name>
</gene>
<organism evidence="5 6">
    <name type="scientific">Algisphaera agarilytica</name>
    <dbReference type="NCBI Taxonomy" id="1385975"/>
    <lineage>
        <taxon>Bacteria</taxon>
        <taxon>Pseudomonadati</taxon>
        <taxon>Planctomycetota</taxon>
        <taxon>Phycisphaerae</taxon>
        <taxon>Phycisphaerales</taxon>
        <taxon>Phycisphaeraceae</taxon>
        <taxon>Algisphaera</taxon>
    </lineage>
</organism>
<dbReference type="PANTHER" id="PTHR32347:SF23">
    <property type="entry name" value="BLL5650 PROTEIN"/>
    <property type="match status" value="1"/>
</dbReference>
<evidence type="ECO:0000256" key="2">
    <source>
        <dbReference type="ARBA" id="ARBA00023054"/>
    </source>
</evidence>
<dbReference type="Gene3D" id="1.10.287.470">
    <property type="entry name" value="Helix hairpin bin"/>
    <property type="match status" value="1"/>
</dbReference>
<protein>
    <submittedName>
        <fullName evidence="5">Biotin carboxyl carrier protein</fullName>
    </submittedName>
</protein>
<sequence length="642" mass="69752">MSLNPPMTAAQRWGGSASGLVERLVRFSGPPEQFLTELLATQCRLGQATAGAVVRLGGEIAATPVPSDRPMPPSAKTSEIMAVYPPLPATGSPPSWLAHAIELVTQQSPLAPETQVHQLQAALSDPGRPMVHHLVLVPIKTPGGFSGVSAFLLDTDDPQIVQARCQRIELSISLLSLYEMRQVLEQRDADLRGLSTATRVLSASNDHRRFRAAAIALCNEIASRWRADRVSIGLLSGRYVKLRAMSQTEHISRKMALVGAIESAMEESLDQDIEVLHPVLPEATMVNRAAQELSSKHGPSAVCSLPMRRGGEVIGVVTLERPIDQPLTVEEASFLRMAVDLFTPRVLELSETDRWFGARLADSARRSLATVLGPKHTWAKVTAIALLAGVLALIFVPGTIRVEAPFTFQAVTQRSIPAPFEGYLETVEAEPNDVVAEGEALATLNTAELRAELSRLEAEQLGYEKEAKMAAREGSQVERQIAEARVANVEAQLEWLRWQIDHAVIRSPIAGTVVVGDLKQQLGSPVSKGDVLFEVAPLSALRAELWVPDGKIGDVPSEGAVGELAAAAHPGVKLRFEVERINPIAEVIDGSNVFRVRVKLLDTQPWAKPGIEGVAKIDSRQAPIGWVWTRDAINWVRLKLWI</sequence>
<dbReference type="InterPro" id="IPR003018">
    <property type="entry name" value="GAF"/>
</dbReference>
<dbReference type="InterPro" id="IPR050465">
    <property type="entry name" value="UPF0194_transport"/>
</dbReference>
<keyword evidence="6" id="KW-1185">Reference proteome</keyword>
<proteinExistence type="predicted"/>
<keyword evidence="2 3" id="KW-0175">Coiled coil</keyword>
<reference evidence="5 6" key="1">
    <citation type="submission" date="2020-08" db="EMBL/GenBank/DDBJ databases">
        <title>Genomic Encyclopedia of Type Strains, Phase IV (KMG-IV): sequencing the most valuable type-strain genomes for metagenomic binning, comparative biology and taxonomic classification.</title>
        <authorList>
            <person name="Goeker M."/>
        </authorList>
    </citation>
    <scope>NUCLEOTIDE SEQUENCE [LARGE SCALE GENOMIC DNA]</scope>
    <source>
        <strain evidence="5 6">DSM 103725</strain>
    </source>
</reference>
<accession>A0A7X0LM42</accession>
<dbReference type="Gene3D" id="2.40.50.100">
    <property type="match status" value="1"/>
</dbReference>
<dbReference type="EMBL" id="JACHGY010000001">
    <property type="protein sequence ID" value="MBB6431672.1"/>
    <property type="molecule type" value="Genomic_DNA"/>
</dbReference>
<dbReference type="Proteomes" id="UP000541810">
    <property type="component" value="Unassembled WGS sequence"/>
</dbReference>
<evidence type="ECO:0000259" key="4">
    <source>
        <dbReference type="Pfam" id="PF01590"/>
    </source>
</evidence>
<dbReference type="Pfam" id="PF01590">
    <property type="entry name" value="GAF"/>
    <property type="match status" value="1"/>
</dbReference>
<dbReference type="InterPro" id="IPR029016">
    <property type="entry name" value="GAF-like_dom_sf"/>
</dbReference>
<dbReference type="GO" id="GO:0030313">
    <property type="term" value="C:cell envelope"/>
    <property type="evidence" value="ECO:0007669"/>
    <property type="project" value="UniProtKB-SubCell"/>
</dbReference>
<dbReference type="Gene3D" id="2.40.30.170">
    <property type="match status" value="1"/>
</dbReference>
<comment type="subcellular location">
    <subcellularLocation>
        <location evidence="1">Cell envelope</location>
    </subcellularLocation>
</comment>
<evidence type="ECO:0000313" key="6">
    <source>
        <dbReference type="Proteomes" id="UP000541810"/>
    </source>
</evidence>
<dbReference type="SUPFAM" id="SSF111369">
    <property type="entry name" value="HlyD-like secretion proteins"/>
    <property type="match status" value="1"/>
</dbReference>
<feature type="coiled-coil region" evidence="3">
    <location>
        <begin position="446"/>
        <end position="473"/>
    </location>
</feature>
<name>A0A7X0LM42_9BACT</name>
<comment type="caution">
    <text evidence="5">The sequence shown here is derived from an EMBL/GenBank/DDBJ whole genome shotgun (WGS) entry which is preliminary data.</text>
</comment>
<evidence type="ECO:0000313" key="5">
    <source>
        <dbReference type="EMBL" id="MBB6431672.1"/>
    </source>
</evidence>
<dbReference type="AlphaFoldDB" id="A0A7X0LM42"/>
<evidence type="ECO:0000256" key="1">
    <source>
        <dbReference type="ARBA" id="ARBA00004196"/>
    </source>
</evidence>
<dbReference type="PANTHER" id="PTHR32347">
    <property type="entry name" value="EFFLUX SYSTEM COMPONENT YKNX-RELATED"/>
    <property type="match status" value="1"/>
</dbReference>